<evidence type="ECO:0000256" key="10">
    <source>
        <dbReference type="SAM" id="SignalP"/>
    </source>
</evidence>
<comment type="subcellular location">
    <subcellularLocation>
        <location evidence="1 8">Cell outer membrane</location>
        <topology evidence="1 8">Multi-pass membrane protein</topology>
    </subcellularLocation>
</comment>
<dbReference type="GO" id="GO:0015344">
    <property type="term" value="F:siderophore uptake transmembrane transporter activity"/>
    <property type="evidence" value="ECO:0007669"/>
    <property type="project" value="TreeGrafter"/>
</dbReference>
<sequence length="725" mass="82687">MKYNALQLCRCVWCVLLMLGFAIQVPAQNIAGEGNDNTFAVDTIKTTSKKQKKKSALNSEQTLGEVVVTSERRQTSINSVSSKLSANMIDRSMGKTLASLLEHVSGVSSIQTGTTVAKPVINGMYGNRILIVNNGARQTGQQWGADHAPEIDQNSSGSIEVVKGAESVRYGSEALGGIIVMEQKILPYQQKEITGHTRALYGTNGRRFSFVGQAEGTIPFDRNFAWRLQGTVANAGDQGTANYLLNNTGYREHDFSASLGYRRGKLRVEGFYSMYNLKLGVMRSAQMGSEDMLKERIKLGRPMDISPFSREIDYPYQHVVHHTAIGKIYLDVGRLGRLFWQTAYQYDDRKEYRNRRMDYSKIPAVSMILSSFQNQLKWNVDYAGWNTETGASYLHINNTNQEGTGVVPIIPNYTEYDFGLYALQKYRAGAFDAEAGVRFDHQATRAVGYDYTFKTYGGHHHFSNFSYNLGMNYRPTENWKFTSNIGLAWRAPHVHELYSNGNELGSGMFVRGDSTMHSEKSTKWVTSIAYRNDFLDVRLDAYLQWVGGYIYDEPSHQYITVLSGSYPLFQYKQTDAFFRGIDIDLHFEPIKHLEYHILSSLIWANEQKTHAYLPYIPSARIDHDASLTDIKLGALTGWLQVKHRFVFKQRHFDPARDLVSFTPPSYSLWGFEIGADWKISERNKLRIFISADNLFNKEYKEYTNRSRYYAHDMGRDIRCSIGWFF</sequence>
<evidence type="ECO:0000313" key="14">
    <source>
        <dbReference type="Proteomes" id="UP000016023"/>
    </source>
</evidence>
<dbReference type="PANTHER" id="PTHR30069">
    <property type="entry name" value="TONB-DEPENDENT OUTER MEMBRANE RECEPTOR"/>
    <property type="match status" value="1"/>
</dbReference>
<dbReference type="Proteomes" id="UP000016023">
    <property type="component" value="Unassembled WGS sequence"/>
</dbReference>
<evidence type="ECO:0000256" key="8">
    <source>
        <dbReference type="PROSITE-ProRule" id="PRU01360"/>
    </source>
</evidence>
<evidence type="ECO:0000259" key="12">
    <source>
        <dbReference type="Pfam" id="PF07715"/>
    </source>
</evidence>
<dbReference type="InterPro" id="IPR037066">
    <property type="entry name" value="Plug_dom_sf"/>
</dbReference>
<evidence type="ECO:0000256" key="9">
    <source>
        <dbReference type="RuleBase" id="RU003357"/>
    </source>
</evidence>
<dbReference type="PANTHER" id="PTHR30069:SF40">
    <property type="entry name" value="TONB-DEPENDENT RECEPTOR NMB0964-RELATED"/>
    <property type="match status" value="1"/>
</dbReference>
<dbReference type="RefSeq" id="WP_006953684.1">
    <property type="nucleotide sequence ID" value="NZ_JH594523.1"/>
</dbReference>
<evidence type="ECO:0000256" key="4">
    <source>
        <dbReference type="ARBA" id="ARBA00022692"/>
    </source>
</evidence>
<dbReference type="HOGENOM" id="CLU_008287_10_0_10"/>
<keyword evidence="2 8" id="KW-0813">Transport</keyword>
<keyword evidence="5 9" id="KW-0798">TonB box</keyword>
<gene>
    <name evidence="13" type="ORF">HMPREF9140_01998</name>
</gene>
<protein>
    <recommendedName>
        <fullName evidence="15">TonB-dependent receptor plug domain-containing protein</fullName>
    </recommendedName>
</protein>
<dbReference type="SUPFAM" id="SSF56935">
    <property type="entry name" value="Porins"/>
    <property type="match status" value="1"/>
</dbReference>
<dbReference type="AlphaFoldDB" id="H1Q510"/>
<keyword evidence="7 8" id="KW-0998">Cell outer membrane</keyword>
<evidence type="ECO:0000256" key="3">
    <source>
        <dbReference type="ARBA" id="ARBA00022452"/>
    </source>
</evidence>
<dbReference type="InterPro" id="IPR000531">
    <property type="entry name" value="Beta-barrel_TonB"/>
</dbReference>
<feature type="chain" id="PRO_5003552087" description="TonB-dependent receptor plug domain-containing protein" evidence="10">
    <location>
        <begin position="28"/>
        <end position="725"/>
    </location>
</feature>
<dbReference type="InterPro" id="IPR036942">
    <property type="entry name" value="Beta-barrel_TonB_sf"/>
</dbReference>
<evidence type="ECO:0000256" key="6">
    <source>
        <dbReference type="ARBA" id="ARBA00023136"/>
    </source>
</evidence>
<dbReference type="Pfam" id="PF00593">
    <property type="entry name" value="TonB_dep_Rec_b-barrel"/>
    <property type="match status" value="1"/>
</dbReference>
<dbReference type="EMBL" id="AGWK01000059">
    <property type="protein sequence ID" value="EHO65988.1"/>
    <property type="molecule type" value="Genomic_DNA"/>
</dbReference>
<dbReference type="Pfam" id="PF07715">
    <property type="entry name" value="Plug"/>
    <property type="match status" value="1"/>
</dbReference>
<evidence type="ECO:0000256" key="1">
    <source>
        <dbReference type="ARBA" id="ARBA00004571"/>
    </source>
</evidence>
<proteinExistence type="inferred from homology"/>
<keyword evidence="4 8" id="KW-0812">Transmembrane</keyword>
<evidence type="ECO:0000256" key="7">
    <source>
        <dbReference type="ARBA" id="ARBA00023237"/>
    </source>
</evidence>
<dbReference type="Gene3D" id="2.40.170.20">
    <property type="entry name" value="TonB-dependent receptor, beta-barrel domain"/>
    <property type="match status" value="1"/>
</dbReference>
<evidence type="ECO:0000256" key="2">
    <source>
        <dbReference type="ARBA" id="ARBA00022448"/>
    </source>
</evidence>
<dbReference type="eggNOG" id="COG4206">
    <property type="taxonomic scope" value="Bacteria"/>
</dbReference>
<evidence type="ECO:0000256" key="5">
    <source>
        <dbReference type="ARBA" id="ARBA00023077"/>
    </source>
</evidence>
<feature type="domain" description="TonB-dependent receptor plug" evidence="12">
    <location>
        <begin position="77"/>
        <end position="178"/>
    </location>
</feature>
<keyword evidence="10" id="KW-0732">Signal</keyword>
<comment type="similarity">
    <text evidence="8 9">Belongs to the TonB-dependent receptor family.</text>
</comment>
<dbReference type="GO" id="GO:0044718">
    <property type="term" value="P:siderophore transmembrane transport"/>
    <property type="evidence" value="ECO:0007669"/>
    <property type="project" value="TreeGrafter"/>
</dbReference>
<comment type="caution">
    <text evidence="13">The sequence shown here is derived from an EMBL/GenBank/DDBJ whole genome shotgun (WGS) entry which is preliminary data.</text>
</comment>
<feature type="domain" description="TonB-dependent receptor-like beta-barrel" evidence="11">
    <location>
        <begin position="216"/>
        <end position="694"/>
    </location>
</feature>
<dbReference type="STRING" id="883158.HMPREF9140_01998"/>
<dbReference type="PATRIC" id="fig|883158.3.peg.2001"/>
<evidence type="ECO:0000259" key="11">
    <source>
        <dbReference type="Pfam" id="PF00593"/>
    </source>
</evidence>
<evidence type="ECO:0008006" key="15">
    <source>
        <dbReference type="Google" id="ProtNLM"/>
    </source>
</evidence>
<keyword evidence="6 8" id="KW-0472">Membrane</keyword>
<keyword evidence="14" id="KW-1185">Reference proteome</keyword>
<dbReference type="InterPro" id="IPR039426">
    <property type="entry name" value="TonB-dep_rcpt-like"/>
</dbReference>
<accession>H1Q510</accession>
<dbReference type="Gene3D" id="2.170.130.10">
    <property type="entry name" value="TonB-dependent receptor, plug domain"/>
    <property type="match status" value="1"/>
</dbReference>
<feature type="signal peptide" evidence="10">
    <location>
        <begin position="1"/>
        <end position="27"/>
    </location>
</feature>
<reference evidence="13 14" key="1">
    <citation type="submission" date="2011-12" db="EMBL/GenBank/DDBJ databases">
        <title>The Genome Sequence of Prevotella micans F0438.</title>
        <authorList>
            <consortium name="The Broad Institute Genome Sequencing Platform"/>
            <person name="Earl A."/>
            <person name="Ward D."/>
            <person name="Feldgarden M."/>
            <person name="Gevers D."/>
            <person name="Izard J."/>
            <person name="Baranova O.V."/>
            <person name="Blanton J.M."/>
            <person name="Wade W.G."/>
            <person name="Dewhirst F.E."/>
            <person name="Young S.K."/>
            <person name="Zeng Q."/>
            <person name="Gargeya S."/>
            <person name="Fitzgerald M."/>
            <person name="Haas B."/>
            <person name="Abouelleil A."/>
            <person name="Alvarado L."/>
            <person name="Arachchi H.M."/>
            <person name="Berlin A."/>
            <person name="Chapman S.B."/>
            <person name="Gearin G."/>
            <person name="Goldberg J."/>
            <person name="Griggs A."/>
            <person name="Gujja S."/>
            <person name="Hansen M."/>
            <person name="Heiman D."/>
            <person name="Howarth C."/>
            <person name="Larimer J."/>
            <person name="Lui A."/>
            <person name="MacDonald P.J.P."/>
            <person name="McCowen C."/>
            <person name="Montmayeur A."/>
            <person name="Murphy C."/>
            <person name="Neiman D."/>
            <person name="Pearson M."/>
            <person name="Priest M."/>
            <person name="Roberts A."/>
            <person name="Saif S."/>
            <person name="Shea T."/>
            <person name="Sisk P."/>
            <person name="Stolte C."/>
            <person name="Sykes S."/>
            <person name="Wortman J."/>
            <person name="Nusbaum C."/>
            <person name="Birren B."/>
        </authorList>
    </citation>
    <scope>NUCLEOTIDE SEQUENCE [LARGE SCALE GENOMIC DNA]</scope>
    <source>
        <strain evidence="13 14">F0438</strain>
    </source>
</reference>
<dbReference type="PROSITE" id="PS52016">
    <property type="entry name" value="TONB_DEPENDENT_REC_3"/>
    <property type="match status" value="1"/>
</dbReference>
<name>H1Q510_9BACT</name>
<evidence type="ECO:0000313" key="13">
    <source>
        <dbReference type="EMBL" id="EHO65988.1"/>
    </source>
</evidence>
<keyword evidence="3 8" id="KW-1134">Transmembrane beta strand</keyword>
<dbReference type="GO" id="GO:0009279">
    <property type="term" value="C:cell outer membrane"/>
    <property type="evidence" value="ECO:0007669"/>
    <property type="project" value="UniProtKB-SubCell"/>
</dbReference>
<dbReference type="InterPro" id="IPR012910">
    <property type="entry name" value="Plug_dom"/>
</dbReference>
<organism evidence="13 14">
    <name type="scientific">Prevotella micans F0438</name>
    <dbReference type="NCBI Taxonomy" id="883158"/>
    <lineage>
        <taxon>Bacteria</taxon>
        <taxon>Pseudomonadati</taxon>
        <taxon>Bacteroidota</taxon>
        <taxon>Bacteroidia</taxon>
        <taxon>Bacteroidales</taxon>
        <taxon>Prevotellaceae</taxon>
        <taxon>Prevotella</taxon>
    </lineage>
</organism>